<evidence type="ECO:0000256" key="1">
    <source>
        <dbReference type="SAM" id="MobiDB-lite"/>
    </source>
</evidence>
<organism evidence="2 3">
    <name type="scientific">Actinidia rufa</name>
    <dbReference type="NCBI Taxonomy" id="165716"/>
    <lineage>
        <taxon>Eukaryota</taxon>
        <taxon>Viridiplantae</taxon>
        <taxon>Streptophyta</taxon>
        <taxon>Embryophyta</taxon>
        <taxon>Tracheophyta</taxon>
        <taxon>Spermatophyta</taxon>
        <taxon>Magnoliopsida</taxon>
        <taxon>eudicotyledons</taxon>
        <taxon>Gunneridae</taxon>
        <taxon>Pentapetalae</taxon>
        <taxon>asterids</taxon>
        <taxon>Ericales</taxon>
        <taxon>Actinidiaceae</taxon>
        <taxon>Actinidia</taxon>
    </lineage>
</organism>
<protein>
    <submittedName>
        <fullName evidence="2">Uncharacterized protein</fullName>
    </submittedName>
</protein>
<dbReference type="EMBL" id="BJWL01000022">
    <property type="protein sequence ID" value="GFZ10610.1"/>
    <property type="molecule type" value="Genomic_DNA"/>
</dbReference>
<reference evidence="2 3" key="1">
    <citation type="submission" date="2019-07" db="EMBL/GenBank/DDBJ databases">
        <title>De Novo Assembly of kiwifruit Actinidia rufa.</title>
        <authorList>
            <person name="Sugita-Konishi S."/>
            <person name="Sato K."/>
            <person name="Mori E."/>
            <person name="Abe Y."/>
            <person name="Kisaki G."/>
            <person name="Hamano K."/>
            <person name="Suezawa K."/>
            <person name="Otani M."/>
            <person name="Fukuda T."/>
            <person name="Manabe T."/>
            <person name="Gomi K."/>
            <person name="Tabuchi M."/>
            <person name="Akimitsu K."/>
            <person name="Kataoka I."/>
        </authorList>
    </citation>
    <scope>NUCLEOTIDE SEQUENCE [LARGE SCALE GENOMIC DNA]</scope>
    <source>
        <strain evidence="3">cv. Fuchu</strain>
    </source>
</reference>
<gene>
    <name evidence="2" type="ORF">Acr_22g0000080</name>
</gene>
<feature type="region of interest" description="Disordered" evidence="1">
    <location>
        <begin position="128"/>
        <end position="186"/>
    </location>
</feature>
<accession>A0A7J0GIG9</accession>
<dbReference type="AlphaFoldDB" id="A0A7J0GIG9"/>
<comment type="caution">
    <text evidence="2">The sequence shown here is derived from an EMBL/GenBank/DDBJ whole genome shotgun (WGS) entry which is preliminary data.</text>
</comment>
<evidence type="ECO:0000313" key="2">
    <source>
        <dbReference type="EMBL" id="GFZ10610.1"/>
    </source>
</evidence>
<keyword evidence="3" id="KW-1185">Reference proteome</keyword>
<dbReference type="Proteomes" id="UP000585474">
    <property type="component" value="Unassembled WGS sequence"/>
</dbReference>
<proteinExistence type="predicted"/>
<evidence type="ECO:0000313" key="3">
    <source>
        <dbReference type="Proteomes" id="UP000585474"/>
    </source>
</evidence>
<sequence>MGPEKRICEVLLGIVACLPDGCLFTKISTSYFSFSPSQSALMLVHRQDQLCPKPLMHIVGVPMERQFAGFPEWLDHHQASSPHLQKKFCRTFSFQVKLGFFHAALTAPAPNRVGNGVWTRPHAPFENRRVSSISATRPGRSHAQPRARGGSTRPHAPGRGCTRSHAQGGVPTHRADAPTRSHAQGRKVHAQLTRQGGAMCAPNQHPIQPWDWFLEILLLFERNSKGCSFDASGGILRVSKGNKEMLWGKKTGGLYQLEGNVQTGGATVRHGSSGISERRVDKGSNRCTEVRKASAGVLRGSVMVLGGSGVVQECREMLWDMYGSLARHEWEERWSHDNSQSDVLCGAPRGGWGAPQWGGAGHLGEKVQALRCGGAYTSVGSGVAR</sequence>
<name>A0A7J0GIG9_9ERIC</name>